<name>A0ABP5J9H6_9ACTN</name>
<protein>
    <submittedName>
        <fullName evidence="1">Uncharacterized protein</fullName>
    </submittedName>
</protein>
<reference evidence="2" key="1">
    <citation type="journal article" date="2019" name="Int. J. Syst. Evol. Microbiol.">
        <title>The Global Catalogue of Microorganisms (GCM) 10K type strain sequencing project: providing services to taxonomists for standard genome sequencing and annotation.</title>
        <authorList>
            <consortium name="The Broad Institute Genomics Platform"/>
            <consortium name="The Broad Institute Genome Sequencing Center for Infectious Disease"/>
            <person name="Wu L."/>
            <person name="Ma J."/>
        </authorList>
    </citation>
    <scope>NUCLEOTIDE SEQUENCE [LARGE SCALE GENOMIC DNA]</scope>
    <source>
        <strain evidence="2">JCM 15481</strain>
    </source>
</reference>
<sequence length="107" mass="11684">MATLRVGSGKTAPGESWQLYGQEGVYIDVDTSAANFSGNPVYHASIYSTGGNQLWTHGAHGIYNVTATGFRLYLRWVDDAKRGGKQLTPDTCREFGFHVAWSGIDEP</sequence>
<dbReference type="Proteomes" id="UP001500443">
    <property type="component" value="Unassembled WGS sequence"/>
</dbReference>
<comment type="caution">
    <text evidence="1">The sequence shown here is derived from an EMBL/GenBank/DDBJ whole genome shotgun (WGS) entry which is preliminary data.</text>
</comment>
<evidence type="ECO:0000313" key="1">
    <source>
        <dbReference type="EMBL" id="GAA2113868.1"/>
    </source>
</evidence>
<keyword evidence="2" id="KW-1185">Reference proteome</keyword>
<dbReference type="RefSeq" id="WP_344288746.1">
    <property type="nucleotide sequence ID" value="NZ_BAAAPF010000021.1"/>
</dbReference>
<dbReference type="EMBL" id="BAAAPF010000021">
    <property type="protein sequence ID" value="GAA2113868.1"/>
    <property type="molecule type" value="Genomic_DNA"/>
</dbReference>
<dbReference type="InterPro" id="IPR035992">
    <property type="entry name" value="Ricin_B-like_lectins"/>
</dbReference>
<proteinExistence type="predicted"/>
<evidence type="ECO:0000313" key="2">
    <source>
        <dbReference type="Proteomes" id="UP001500443"/>
    </source>
</evidence>
<dbReference type="SUPFAM" id="SSF50370">
    <property type="entry name" value="Ricin B-like lectins"/>
    <property type="match status" value="1"/>
</dbReference>
<accession>A0ABP5J9H6</accession>
<organism evidence="1 2">
    <name type="scientific">Streptomyces synnematoformans</name>
    <dbReference type="NCBI Taxonomy" id="415721"/>
    <lineage>
        <taxon>Bacteria</taxon>
        <taxon>Bacillati</taxon>
        <taxon>Actinomycetota</taxon>
        <taxon>Actinomycetes</taxon>
        <taxon>Kitasatosporales</taxon>
        <taxon>Streptomycetaceae</taxon>
        <taxon>Streptomyces</taxon>
    </lineage>
</organism>
<gene>
    <name evidence="1" type="ORF">GCM10009802_12850</name>
</gene>